<dbReference type="EMBL" id="MN740848">
    <property type="protein sequence ID" value="QHU15001.1"/>
    <property type="molecule type" value="Genomic_DNA"/>
</dbReference>
<dbReference type="AlphaFoldDB" id="A0A6C0KCU4"/>
<reference evidence="1" key="1">
    <citation type="journal article" date="2020" name="Nature">
        <title>Giant virus diversity and host interactions through global metagenomics.</title>
        <authorList>
            <person name="Schulz F."/>
            <person name="Roux S."/>
            <person name="Paez-Espino D."/>
            <person name="Jungbluth S."/>
            <person name="Walsh D.A."/>
            <person name="Denef V.J."/>
            <person name="McMahon K.D."/>
            <person name="Konstantinidis K.T."/>
            <person name="Eloe-Fadrosh E.A."/>
            <person name="Kyrpides N.C."/>
            <person name="Woyke T."/>
        </authorList>
    </citation>
    <scope>NUCLEOTIDE SEQUENCE</scope>
    <source>
        <strain evidence="1">GVMAG-S-1102244-55</strain>
    </source>
</reference>
<accession>A0A6C0KCU4</accession>
<name>A0A6C0KCU4_9ZZZZ</name>
<sequence length="83" mass="10064">MSDLNLELNVLQYSKEELEDLLNLKKNYKFSDIHNQALKVKDTIFNIESIDQDRKKQISFFLKDAMLYLQNHYIVYFFQKKLV</sequence>
<evidence type="ECO:0000313" key="1">
    <source>
        <dbReference type="EMBL" id="QHU15001.1"/>
    </source>
</evidence>
<protein>
    <submittedName>
        <fullName evidence="1">Uncharacterized protein</fullName>
    </submittedName>
</protein>
<organism evidence="1">
    <name type="scientific">viral metagenome</name>
    <dbReference type="NCBI Taxonomy" id="1070528"/>
    <lineage>
        <taxon>unclassified sequences</taxon>
        <taxon>metagenomes</taxon>
        <taxon>organismal metagenomes</taxon>
    </lineage>
</organism>
<proteinExistence type="predicted"/>